<evidence type="ECO:0000256" key="14">
    <source>
        <dbReference type="ARBA" id="ARBA00025153"/>
    </source>
</evidence>
<feature type="binding site" evidence="17">
    <location>
        <begin position="411"/>
        <end position="415"/>
    </location>
    <ligand>
        <name>AMP</name>
        <dbReference type="ChEBI" id="CHEBI:456215"/>
    </ligand>
</feature>
<evidence type="ECO:0000256" key="2">
    <source>
        <dbReference type="ARBA" id="ARBA00000909"/>
    </source>
</evidence>
<evidence type="ECO:0000256" key="10">
    <source>
        <dbReference type="ARBA" id="ARBA00023027"/>
    </source>
</evidence>
<keyword evidence="5 18" id="KW-0479">Metal-binding</keyword>
<comment type="catalytic activity">
    <reaction evidence="2 18 19">
        <text>(6R)-NADPHX = (6S)-NADPHX</text>
        <dbReference type="Rhea" id="RHEA:32227"/>
        <dbReference type="ChEBI" id="CHEBI:64076"/>
        <dbReference type="ChEBI" id="CHEBI:64077"/>
        <dbReference type="EC" id="5.1.99.6"/>
    </reaction>
</comment>
<dbReference type="NCBIfam" id="TIGR00196">
    <property type="entry name" value="yjeF_cterm"/>
    <property type="match status" value="1"/>
</dbReference>
<feature type="binding site" evidence="17">
    <location>
        <position position="324"/>
    </location>
    <ligand>
        <name>(6S)-NADPHX</name>
        <dbReference type="ChEBI" id="CHEBI:64076"/>
    </ligand>
</feature>
<dbReference type="Gene3D" id="3.40.1190.20">
    <property type="match status" value="1"/>
</dbReference>
<evidence type="ECO:0000256" key="6">
    <source>
        <dbReference type="ARBA" id="ARBA00022741"/>
    </source>
</evidence>
<feature type="domain" description="YjeF C-terminal" evidence="20">
    <location>
        <begin position="226"/>
        <end position="500"/>
    </location>
</feature>
<gene>
    <name evidence="18" type="primary">nnrE</name>
    <name evidence="17" type="synonym">nnrD</name>
    <name evidence="22" type="ORF">BD94_2863</name>
</gene>
<dbReference type="KEGG" id="eao:BD94_2863"/>
<feature type="domain" description="YjeF N-terminal" evidence="21">
    <location>
        <begin position="9"/>
        <end position="216"/>
    </location>
</feature>
<reference evidence="22" key="2">
    <citation type="journal article" date="2015" name="Genome Biol. Evol.">
        <title>Complete Genome Sequence and Transcriptomic Analysis of the Novel Pathogen Elizabethkingia anophelis in Response to Oxidative Stress.</title>
        <authorList>
            <person name="Li Y."/>
            <person name="Liu Y."/>
            <person name="Chew S.C."/>
            <person name="Tay M."/>
            <person name="Salido M.M."/>
            <person name="Teo J."/>
            <person name="Lauro F.M."/>
            <person name="Givskov M."/>
            <person name="Yang L."/>
        </authorList>
    </citation>
    <scope>NUCLEOTIDE SEQUENCE</scope>
    <source>
        <strain evidence="22">NUHP1</strain>
    </source>
</reference>
<dbReference type="GO" id="GO:0052855">
    <property type="term" value="F:ADP-dependent NAD(P)H-hydrate dehydratase activity"/>
    <property type="evidence" value="ECO:0007669"/>
    <property type="project" value="UniProtKB-UniRule"/>
</dbReference>
<comment type="catalytic activity">
    <reaction evidence="16 17 19">
        <text>(6S)-NADPHX + ADP = AMP + phosphate + NADPH + H(+)</text>
        <dbReference type="Rhea" id="RHEA:32235"/>
        <dbReference type="ChEBI" id="CHEBI:15378"/>
        <dbReference type="ChEBI" id="CHEBI:43474"/>
        <dbReference type="ChEBI" id="CHEBI:57783"/>
        <dbReference type="ChEBI" id="CHEBI:64076"/>
        <dbReference type="ChEBI" id="CHEBI:456215"/>
        <dbReference type="ChEBI" id="CHEBI:456216"/>
        <dbReference type="EC" id="4.2.1.136"/>
    </reaction>
</comment>
<dbReference type="NCBIfam" id="TIGR00197">
    <property type="entry name" value="yjeF_nterm"/>
    <property type="match status" value="1"/>
</dbReference>
<dbReference type="InterPro" id="IPR000631">
    <property type="entry name" value="CARKD"/>
</dbReference>
<comment type="similarity">
    <text evidence="17">Belongs to the NnrD/CARKD family.</text>
</comment>
<dbReference type="HAMAP" id="MF_01965">
    <property type="entry name" value="NADHX_dehydratase"/>
    <property type="match status" value="1"/>
</dbReference>
<feature type="binding site" evidence="18">
    <location>
        <position position="161"/>
    </location>
    <ligand>
        <name>K(+)</name>
        <dbReference type="ChEBI" id="CHEBI:29103"/>
    </ligand>
</feature>
<dbReference type="HOGENOM" id="CLU_024853_4_1_10"/>
<keyword evidence="7 17" id="KW-0067">ATP-binding</keyword>
<dbReference type="EMBL" id="CP007547">
    <property type="protein sequence ID" value="AIL46638.1"/>
    <property type="molecule type" value="Genomic_DNA"/>
</dbReference>
<evidence type="ECO:0000256" key="4">
    <source>
        <dbReference type="ARBA" id="ARBA00009524"/>
    </source>
</evidence>
<comment type="function">
    <text evidence="17">Catalyzes the dehydration of the S-form of NAD(P)HX at the expense of ADP, which is converted to AMP. Together with NAD(P)HX epimerase, which catalyzes the epimerization of the S- and R-forms, the enzyme allows the repair of both epimers of NAD(P)HX, a damaged form of NAD(P)H that is a result of enzymatic or heat-dependent hydration.</text>
</comment>
<accession>A0A077EJG5</accession>
<evidence type="ECO:0000256" key="17">
    <source>
        <dbReference type="HAMAP-Rule" id="MF_01965"/>
    </source>
</evidence>
<evidence type="ECO:0000256" key="5">
    <source>
        <dbReference type="ARBA" id="ARBA00022723"/>
    </source>
</evidence>
<comment type="similarity">
    <text evidence="3 19">In the N-terminal section; belongs to the NnrE/AIBP family.</text>
</comment>
<comment type="function">
    <text evidence="18">Catalyzes the epimerization of the S- and R-forms of NAD(P)HX, a damaged form of NAD(P)H that is a result of enzymatic or heat-dependent hydration. This is a prerequisite for the S-specific NAD(P)H-hydrate dehydratase to allow the repair of both epimers of NAD(P)HX.</text>
</comment>
<comment type="catalytic activity">
    <reaction evidence="15 17 19">
        <text>(6S)-NADHX + ADP = AMP + phosphate + NADH + H(+)</text>
        <dbReference type="Rhea" id="RHEA:32223"/>
        <dbReference type="ChEBI" id="CHEBI:15378"/>
        <dbReference type="ChEBI" id="CHEBI:43474"/>
        <dbReference type="ChEBI" id="CHEBI:57945"/>
        <dbReference type="ChEBI" id="CHEBI:64074"/>
        <dbReference type="ChEBI" id="CHEBI:456215"/>
        <dbReference type="ChEBI" id="CHEBI:456216"/>
        <dbReference type="EC" id="4.2.1.136"/>
    </reaction>
</comment>
<evidence type="ECO:0000256" key="11">
    <source>
        <dbReference type="ARBA" id="ARBA00023235"/>
    </source>
</evidence>
<evidence type="ECO:0000256" key="12">
    <source>
        <dbReference type="ARBA" id="ARBA00023239"/>
    </source>
</evidence>
<comment type="similarity">
    <text evidence="4 19">In the C-terminal section; belongs to the NnrD/CARKD family.</text>
</comment>
<feature type="binding site" evidence="18">
    <location>
        <begin position="128"/>
        <end position="134"/>
    </location>
    <ligand>
        <name>(6S)-NADPHX</name>
        <dbReference type="ChEBI" id="CHEBI:64076"/>
    </ligand>
</feature>
<evidence type="ECO:0000259" key="21">
    <source>
        <dbReference type="PROSITE" id="PS51385"/>
    </source>
</evidence>
<keyword evidence="6 17" id="KW-0547">Nucleotide-binding</keyword>
<dbReference type="PANTHER" id="PTHR12592">
    <property type="entry name" value="ATP-DEPENDENT (S)-NAD(P)H-HYDRATE DEHYDRATASE FAMILY MEMBER"/>
    <property type="match status" value="1"/>
</dbReference>
<dbReference type="AlphaFoldDB" id="A0A077EJG5"/>
<keyword evidence="9 18" id="KW-0630">Potassium</keyword>
<proteinExistence type="inferred from homology"/>
<evidence type="ECO:0000256" key="7">
    <source>
        <dbReference type="ARBA" id="ARBA00022840"/>
    </source>
</evidence>
<dbReference type="HAMAP" id="MF_01966">
    <property type="entry name" value="NADHX_epimerase"/>
    <property type="match status" value="1"/>
</dbReference>
<dbReference type="InterPro" id="IPR029056">
    <property type="entry name" value="Ribokinase-like"/>
</dbReference>
<evidence type="ECO:0000256" key="16">
    <source>
        <dbReference type="ARBA" id="ARBA00049209"/>
    </source>
</evidence>
<dbReference type="PROSITE" id="PS01050">
    <property type="entry name" value="YJEF_C_2"/>
    <property type="match status" value="1"/>
</dbReference>
<comment type="caution">
    <text evidence="18">Lacks conserved residue(s) required for the propagation of feature annotation.</text>
</comment>
<dbReference type="InterPro" id="IPR030677">
    <property type="entry name" value="Nnr"/>
</dbReference>
<keyword evidence="10 17" id="KW-0520">NAD</keyword>
<feature type="binding site" evidence="17">
    <location>
        <position position="261"/>
    </location>
    <ligand>
        <name>(6S)-NADPHX</name>
        <dbReference type="ChEBI" id="CHEBI:64076"/>
    </ligand>
</feature>
<dbReference type="SUPFAM" id="SSF64153">
    <property type="entry name" value="YjeF N-terminal domain-like"/>
    <property type="match status" value="1"/>
</dbReference>
<comment type="cofactor">
    <cofactor evidence="18 19">
        <name>K(+)</name>
        <dbReference type="ChEBI" id="CHEBI:29103"/>
    </cofactor>
    <text evidence="18 19">Binds 1 potassium ion per subunit.</text>
</comment>
<dbReference type="Proteomes" id="UP000028933">
    <property type="component" value="Chromosome"/>
</dbReference>
<evidence type="ECO:0000256" key="8">
    <source>
        <dbReference type="ARBA" id="ARBA00022857"/>
    </source>
</evidence>
<dbReference type="GO" id="GO:0110051">
    <property type="term" value="P:metabolite repair"/>
    <property type="evidence" value="ECO:0007669"/>
    <property type="project" value="TreeGrafter"/>
</dbReference>
<feature type="binding site" evidence="18">
    <location>
        <begin position="58"/>
        <end position="62"/>
    </location>
    <ligand>
        <name>(6S)-NADPHX</name>
        <dbReference type="ChEBI" id="CHEBI:64076"/>
    </ligand>
</feature>
<feature type="binding site" evidence="18">
    <location>
        <position position="124"/>
    </location>
    <ligand>
        <name>K(+)</name>
        <dbReference type="ChEBI" id="CHEBI:29103"/>
    </ligand>
</feature>
<dbReference type="InterPro" id="IPR017953">
    <property type="entry name" value="Carbohydrate_kinase_pred_CS"/>
</dbReference>
<evidence type="ECO:0000256" key="9">
    <source>
        <dbReference type="ARBA" id="ARBA00022958"/>
    </source>
</evidence>
<comment type="similarity">
    <text evidence="18">Belongs to the NnrE/AIBP family.</text>
</comment>
<evidence type="ECO:0000313" key="22">
    <source>
        <dbReference type="EMBL" id="AIL46638.1"/>
    </source>
</evidence>
<dbReference type="GO" id="GO:0046496">
    <property type="term" value="P:nicotinamide nucleotide metabolic process"/>
    <property type="evidence" value="ECO:0007669"/>
    <property type="project" value="UniProtKB-UniRule"/>
</dbReference>
<dbReference type="Pfam" id="PF03853">
    <property type="entry name" value="YjeF_N"/>
    <property type="match status" value="1"/>
</dbReference>
<dbReference type="EC" id="5.1.99.6" evidence="19"/>
<sequence length="502" mass="55703">MKILNSGQIKILDQETIAIQNISSWQLMERASEAVTNAILDKIKGQQPTFSIFCGKGNNGGDGLAIARILFRKNFEVNIFLHQAEQYSKENLENQKRLKNMGINVTVFNESTAIDIHESTIVIDALFGNGLHTPLDQKWKTIFQQITDSSPLSIFAVDLPSGFMADRAMDEDYPCLKADHVFTFEIPKTGLLFPTSQKWLNDFSIVKIDLDKNIRESFDSFYYFIEKRMMKKLLKPASKFSHKGTFGHVLIMGGSYGKIGATVLSSLAALKTGSGLVTAYLPKCGYNIIQNSVTEAMCITDPNEEYLSKAPDLNTYQAIAIGMGVGQHKETEKIILKCLKDNPNQHFVIDADALNILAKQKKPFQYIPKNSILTPHPKELQRLIGDWKDDFEKIEKVRAIAIKYEINILIKEAYTASILSDGNCYFNSTGNWGMATAGSGDTLSGILVSLIGQGYSSHEACLLGTYLHGLAGDLASEKIHPHSLVASDISNFISAAYFELTK</sequence>
<dbReference type="eggNOG" id="COG0063">
    <property type="taxonomic scope" value="Bacteria"/>
</dbReference>
<comment type="function">
    <text evidence="14 19">Bifunctional enzyme that catalyzes the epimerization of the S- and R-forms of NAD(P)HX and the dehydration of the S-form of NAD(P)HX at the expense of ADP, which is converted to AMP. This allows the repair of both epimers of NAD(P)HX, a damaged form of NAD(P)H that is a result of enzymatic or heat-dependent hydration.</text>
</comment>
<dbReference type="InterPro" id="IPR004443">
    <property type="entry name" value="YjeF_N_dom"/>
</dbReference>
<evidence type="ECO:0000256" key="3">
    <source>
        <dbReference type="ARBA" id="ARBA00006001"/>
    </source>
</evidence>
<dbReference type="PANTHER" id="PTHR12592:SF0">
    <property type="entry name" value="ATP-DEPENDENT (S)-NAD(P)H-HYDRATE DEHYDRATASE"/>
    <property type="match status" value="1"/>
</dbReference>
<protein>
    <recommendedName>
        <fullName evidence="19">Bifunctional NAD(P)H-hydrate repair enzyme</fullName>
    </recommendedName>
    <alternativeName>
        <fullName evidence="19">Nicotinamide nucleotide repair protein</fullName>
    </alternativeName>
    <domain>
        <recommendedName>
            <fullName evidence="19">ADP-dependent (S)-NAD(P)H-hydrate dehydratase</fullName>
            <ecNumber evidence="19">4.2.1.136</ecNumber>
        </recommendedName>
        <alternativeName>
            <fullName evidence="19">ADP-dependent NAD(P)HX dehydratase</fullName>
        </alternativeName>
    </domain>
    <domain>
        <recommendedName>
            <fullName evidence="19">NAD(P)H-hydrate epimerase</fullName>
            <ecNumber evidence="19">5.1.99.6</ecNumber>
        </recommendedName>
    </domain>
</protein>
<dbReference type="EC" id="4.2.1.136" evidence="19"/>
<evidence type="ECO:0000256" key="13">
    <source>
        <dbReference type="ARBA" id="ARBA00023268"/>
    </source>
</evidence>
<dbReference type="GO" id="GO:0046872">
    <property type="term" value="F:metal ion binding"/>
    <property type="evidence" value="ECO:0007669"/>
    <property type="project" value="UniProtKB-UniRule"/>
</dbReference>
<evidence type="ECO:0000256" key="19">
    <source>
        <dbReference type="PIRNR" id="PIRNR017184"/>
    </source>
</evidence>
<dbReference type="CDD" id="cd01171">
    <property type="entry name" value="YXKO-related"/>
    <property type="match status" value="1"/>
</dbReference>
<dbReference type="GO" id="GO:0005524">
    <property type="term" value="F:ATP binding"/>
    <property type="evidence" value="ECO:0007669"/>
    <property type="project" value="UniProtKB-UniRule"/>
</dbReference>
<dbReference type="GO" id="GO:0052856">
    <property type="term" value="F:NAD(P)HX epimerase activity"/>
    <property type="evidence" value="ECO:0007669"/>
    <property type="project" value="UniProtKB-UniRule"/>
</dbReference>
<reference evidence="22" key="1">
    <citation type="journal article" date="2013" name="Lancet">
        <title>First case of E anophelis outbreak in an intensive-care unit.</title>
        <authorList>
            <person name="Teo J."/>
            <person name="Tan S.Y."/>
            <person name="Tay M."/>
            <person name="Ding Y."/>
            <person name="Kjelleberg S."/>
            <person name="Givskov M."/>
            <person name="Lin R.T."/>
            <person name="Yang L."/>
        </authorList>
    </citation>
    <scope>NUCLEOTIDE SEQUENCE [LARGE SCALE GENOMIC DNA]</scope>
    <source>
        <strain evidence="22">NUHP1</strain>
    </source>
</reference>
<keyword evidence="8 17" id="KW-0521">NADP</keyword>
<name>A0A077EJG5_9FLAO</name>
<dbReference type="SUPFAM" id="SSF53613">
    <property type="entry name" value="Ribokinase-like"/>
    <property type="match status" value="1"/>
</dbReference>
<dbReference type="eggNOG" id="COG0062">
    <property type="taxonomic scope" value="Bacteria"/>
</dbReference>
<dbReference type="Gene3D" id="3.40.50.10260">
    <property type="entry name" value="YjeF N-terminal domain"/>
    <property type="match status" value="1"/>
</dbReference>
<evidence type="ECO:0000256" key="18">
    <source>
        <dbReference type="HAMAP-Rule" id="MF_01966"/>
    </source>
</evidence>
<comment type="subunit">
    <text evidence="17">Homotetramer.</text>
</comment>
<dbReference type="RefSeq" id="WP_024565807.1">
    <property type="nucleotide sequence ID" value="NZ_CP007547.1"/>
</dbReference>
<dbReference type="InterPro" id="IPR036652">
    <property type="entry name" value="YjeF_N_dom_sf"/>
</dbReference>
<dbReference type="STRING" id="1338011.BD94_2863"/>
<feature type="binding site" evidence="18">
    <location>
        <position position="59"/>
    </location>
    <ligand>
        <name>K(+)</name>
        <dbReference type="ChEBI" id="CHEBI:29103"/>
    </ligand>
</feature>
<dbReference type="PROSITE" id="PS51383">
    <property type="entry name" value="YJEF_C_3"/>
    <property type="match status" value="1"/>
</dbReference>
<feature type="binding site" evidence="17">
    <location>
        <position position="376"/>
    </location>
    <ligand>
        <name>(6S)-NADPHX</name>
        <dbReference type="ChEBI" id="CHEBI:64076"/>
    </ligand>
</feature>
<comment type="catalytic activity">
    <reaction evidence="1 18 19">
        <text>(6R)-NADHX = (6S)-NADHX</text>
        <dbReference type="Rhea" id="RHEA:32215"/>
        <dbReference type="ChEBI" id="CHEBI:64074"/>
        <dbReference type="ChEBI" id="CHEBI:64075"/>
        <dbReference type="EC" id="5.1.99.6"/>
    </reaction>
</comment>
<dbReference type="PIRSF" id="PIRSF017184">
    <property type="entry name" value="Nnr"/>
    <property type="match status" value="1"/>
</dbReference>
<keyword evidence="12 17" id="KW-0456">Lyase</keyword>
<feature type="binding site" evidence="17">
    <location>
        <position position="441"/>
    </location>
    <ligand>
        <name>(6S)-NADPHX</name>
        <dbReference type="ChEBI" id="CHEBI:64076"/>
    </ligand>
</feature>
<evidence type="ECO:0000256" key="15">
    <source>
        <dbReference type="ARBA" id="ARBA00048238"/>
    </source>
</evidence>
<organism evidence="22 23">
    <name type="scientific">Elizabethkingia anophelis NUHP1</name>
    <dbReference type="NCBI Taxonomy" id="1338011"/>
    <lineage>
        <taxon>Bacteria</taxon>
        <taxon>Pseudomonadati</taxon>
        <taxon>Bacteroidota</taxon>
        <taxon>Flavobacteriia</taxon>
        <taxon>Flavobacteriales</taxon>
        <taxon>Weeksellaceae</taxon>
        <taxon>Elizabethkingia</taxon>
    </lineage>
</organism>
<keyword evidence="13" id="KW-0511">Multifunctional enzyme</keyword>
<dbReference type="PROSITE" id="PS51385">
    <property type="entry name" value="YJEF_N"/>
    <property type="match status" value="1"/>
</dbReference>
<feature type="binding site" evidence="18">
    <location>
        <position position="158"/>
    </location>
    <ligand>
        <name>(6S)-NADPHX</name>
        <dbReference type="ChEBI" id="CHEBI:64076"/>
    </ligand>
</feature>
<evidence type="ECO:0000313" key="23">
    <source>
        <dbReference type="Proteomes" id="UP000028933"/>
    </source>
</evidence>
<dbReference type="Pfam" id="PF01256">
    <property type="entry name" value="Carb_kinase"/>
    <property type="match status" value="1"/>
</dbReference>
<evidence type="ECO:0000256" key="1">
    <source>
        <dbReference type="ARBA" id="ARBA00000013"/>
    </source>
</evidence>
<feature type="binding site" evidence="17">
    <location>
        <position position="440"/>
    </location>
    <ligand>
        <name>AMP</name>
        <dbReference type="ChEBI" id="CHEBI:456215"/>
    </ligand>
</feature>
<evidence type="ECO:0000259" key="20">
    <source>
        <dbReference type="PROSITE" id="PS51383"/>
    </source>
</evidence>
<comment type="cofactor">
    <cofactor evidence="17">
        <name>Mg(2+)</name>
        <dbReference type="ChEBI" id="CHEBI:18420"/>
    </cofactor>
</comment>
<keyword evidence="11 18" id="KW-0413">Isomerase</keyword>